<keyword evidence="1" id="KW-0812">Transmembrane</keyword>
<sequence length="62" mass="7384">MKTIFRWLYAWLSQSFFGLIPPAVGLVGAIIFINFFPAYGLLFAFIWIIFIIYLSAKYFRFY</sequence>
<feature type="transmembrane region" description="Helical" evidence="1">
    <location>
        <begin position="38"/>
        <end position="56"/>
    </location>
</feature>
<dbReference type="Proteomes" id="UP000317747">
    <property type="component" value="Unassembled WGS sequence"/>
</dbReference>
<accession>A0A506PYS1</accession>
<dbReference type="OrthoDB" id="9906999at2"/>
<keyword evidence="1" id="KW-0472">Membrane</keyword>
<dbReference type="AlphaFoldDB" id="A0A506PYS1"/>
<comment type="caution">
    <text evidence="2">The sequence shown here is derived from an EMBL/GenBank/DDBJ whole genome shotgun (WGS) entry which is preliminary data.</text>
</comment>
<reference evidence="2 3" key="1">
    <citation type="submission" date="2019-06" db="EMBL/GenBank/DDBJ databases">
        <title>Taxogenomics and systematics of the genus Pantoea.</title>
        <authorList>
            <person name="Tambong J.T."/>
        </authorList>
    </citation>
    <scope>NUCLEOTIDE SEQUENCE [LARGE SCALE GENOMIC DNA]</scope>
    <source>
        <strain evidence="2 3">LMG 24200</strain>
    </source>
</reference>
<gene>
    <name evidence="2" type="ORF">FJW01_16885</name>
</gene>
<feature type="transmembrane region" description="Helical" evidence="1">
    <location>
        <begin position="7"/>
        <end position="32"/>
    </location>
</feature>
<organism evidence="2 3">
    <name type="scientific">Pantoea deleyi</name>
    <dbReference type="NCBI Taxonomy" id="470932"/>
    <lineage>
        <taxon>Bacteria</taxon>
        <taxon>Pseudomonadati</taxon>
        <taxon>Pseudomonadota</taxon>
        <taxon>Gammaproteobacteria</taxon>
        <taxon>Enterobacterales</taxon>
        <taxon>Erwiniaceae</taxon>
        <taxon>Pantoea</taxon>
    </lineage>
</organism>
<name>A0A506PYS1_9GAMM</name>
<keyword evidence="3" id="KW-1185">Reference proteome</keyword>
<proteinExistence type="predicted"/>
<evidence type="ECO:0000313" key="3">
    <source>
        <dbReference type="Proteomes" id="UP000317747"/>
    </source>
</evidence>
<dbReference type="EMBL" id="VHJA01000065">
    <property type="protein sequence ID" value="TPV38619.1"/>
    <property type="molecule type" value="Genomic_DNA"/>
</dbReference>
<keyword evidence="1" id="KW-1133">Transmembrane helix</keyword>
<evidence type="ECO:0000256" key="1">
    <source>
        <dbReference type="SAM" id="Phobius"/>
    </source>
</evidence>
<protein>
    <submittedName>
        <fullName evidence="2">Uncharacterized protein</fullName>
    </submittedName>
</protein>
<evidence type="ECO:0000313" key="2">
    <source>
        <dbReference type="EMBL" id="TPV38619.1"/>
    </source>
</evidence>